<keyword evidence="4" id="KW-1185">Reference proteome</keyword>
<dbReference type="Gene3D" id="3.40.720.10">
    <property type="entry name" value="Alkaline Phosphatase, subunit A"/>
    <property type="match status" value="1"/>
</dbReference>
<accession>A0A8J6CXL1</accession>
<dbReference type="InterPro" id="IPR017850">
    <property type="entry name" value="Alkaline_phosphatase_core_sf"/>
</dbReference>
<feature type="chain" id="PRO_5035277321" description="Phosphoesterase" evidence="2">
    <location>
        <begin position="32"/>
        <end position="126"/>
    </location>
</feature>
<evidence type="ECO:0000256" key="1">
    <source>
        <dbReference type="ARBA" id="ARBA00022801"/>
    </source>
</evidence>
<sequence length="126" mass="14052">MGESKTSPPYLFSFIFSLFLTVACLFTPLGAQQQSPIKTIVVLVMENRFFDHMLRWMKQYVNPSINGVTGDECNPISTKNPNQESICFIDDTEFVDLDSGHSFEAVEQQVFGSSNIPSVSGFVDQA</sequence>
<dbReference type="PANTHER" id="PTHR31956:SF2">
    <property type="entry name" value="NON-SPECIFIC PHOSPHOLIPASE C6"/>
    <property type="match status" value="1"/>
</dbReference>
<feature type="signal peptide" evidence="2">
    <location>
        <begin position="1"/>
        <end position="31"/>
    </location>
</feature>
<protein>
    <recommendedName>
        <fullName evidence="5">Phosphoesterase</fullName>
    </recommendedName>
</protein>
<keyword evidence="1" id="KW-0378">Hydrolase</keyword>
<reference evidence="3 4" key="1">
    <citation type="journal article" date="2021" name="bioRxiv">
        <title>The Gossypium anomalum genome as a resource for cotton improvement and evolutionary analysis of hybrid incompatibility.</title>
        <authorList>
            <person name="Grover C.E."/>
            <person name="Yuan D."/>
            <person name="Arick M.A."/>
            <person name="Miller E.R."/>
            <person name="Hu G."/>
            <person name="Peterson D.G."/>
            <person name="Wendel J.F."/>
            <person name="Udall J.A."/>
        </authorList>
    </citation>
    <scope>NUCLEOTIDE SEQUENCE [LARGE SCALE GENOMIC DNA]</scope>
    <source>
        <strain evidence="3">JFW-Udall</strain>
        <tissue evidence="3">Leaf</tissue>
    </source>
</reference>
<gene>
    <name evidence="3" type="ORF">CXB51_018323</name>
</gene>
<dbReference type="InterPro" id="IPR007312">
    <property type="entry name" value="Phosphoesterase"/>
</dbReference>
<dbReference type="PANTHER" id="PTHR31956">
    <property type="entry name" value="NON-SPECIFIC PHOSPHOLIPASE C4-RELATED"/>
    <property type="match status" value="1"/>
</dbReference>
<organism evidence="3 4">
    <name type="scientific">Gossypium anomalum</name>
    <dbReference type="NCBI Taxonomy" id="47600"/>
    <lineage>
        <taxon>Eukaryota</taxon>
        <taxon>Viridiplantae</taxon>
        <taxon>Streptophyta</taxon>
        <taxon>Embryophyta</taxon>
        <taxon>Tracheophyta</taxon>
        <taxon>Spermatophyta</taxon>
        <taxon>Magnoliopsida</taxon>
        <taxon>eudicotyledons</taxon>
        <taxon>Gunneridae</taxon>
        <taxon>Pentapetalae</taxon>
        <taxon>rosids</taxon>
        <taxon>malvids</taxon>
        <taxon>Malvales</taxon>
        <taxon>Malvaceae</taxon>
        <taxon>Malvoideae</taxon>
        <taxon>Gossypium</taxon>
    </lineage>
</organism>
<dbReference type="OrthoDB" id="5135119at2759"/>
<dbReference type="GO" id="GO:0009395">
    <property type="term" value="P:phospholipid catabolic process"/>
    <property type="evidence" value="ECO:0007669"/>
    <property type="project" value="TreeGrafter"/>
</dbReference>
<proteinExistence type="predicted"/>
<dbReference type="AlphaFoldDB" id="A0A8J6CXL1"/>
<dbReference type="Proteomes" id="UP000701853">
    <property type="component" value="Chromosome 7"/>
</dbReference>
<dbReference type="Pfam" id="PF04185">
    <property type="entry name" value="Phosphoesterase"/>
    <property type="match status" value="1"/>
</dbReference>
<keyword evidence="2" id="KW-0732">Signal</keyword>
<name>A0A8J6CXL1_9ROSI</name>
<evidence type="ECO:0000313" key="4">
    <source>
        <dbReference type="Proteomes" id="UP000701853"/>
    </source>
</evidence>
<dbReference type="GO" id="GO:0016788">
    <property type="term" value="F:hydrolase activity, acting on ester bonds"/>
    <property type="evidence" value="ECO:0007669"/>
    <property type="project" value="InterPro"/>
</dbReference>
<evidence type="ECO:0008006" key="5">
    <source>
        <dbReference type="Google" id="ProtNLM"/>
    </source>
</evidence>
<dbReference type="PROSITE" id="PS51257">
    <property type="entry name" value="PROKAR_LIPOPROTEIN"/>
    <property type="match status" value="1"/>
</dbReference>
<evidence type="ECO:0000256" key="2">
    <source>
        <dbReference type="SAM" id="SignalP"/>
    </source>
</evidence>
<evidence type="ECO:0000313" key="3">
    <source>
        <dbReference type="EMBL" id="KAG8488274.1"/>
    </source>
</evidence>
<comment type="caution">
    <text evidence="3">The sequence shown here is derived from an EMBL/GenBank/DDBJ whole genome shotgun (WGS) entry which is preliminary data.</text>
</comment>
<dbReference type="EMBL" id="JAHUZN010000007">
    <property type="protein sequence ID" value="KAG8488274.1"/>
    <property type="molecule type" value="Genomic_DNA"/>
</dbReference>